<organism evidence="1 2">
    <name type="scientific">Diplocloster modestus</name>
    <dbReference type="NCBI Taxonomy" id="2850322"/>
    <lineage>
        <taxon>Bacteria</taxon>
        <taxon>Bacillati</taxon>
        <taxon>Bacillota</taxon>
        <taxon>Clostridia</taxon>
        <taxon>Lachnospirales</taxon>
        <taxon>Lachnospiraceae</taxon>
        <taxon>Diplocloster</taxon>
    </lineage>
</organism>
<proteinExistence type="predicted"/>
<gene>
    <name evidence="1" type="ORF">KTH90_23420</name>
</gene>
<dbReference type="EMBL" id="JAHQCX010000026">
    <property type="protein sequence ID" value="MBU9728945.1"/>
    <property type="molecule type" value="Genomic_DNA"/>
</dbReference>
<dbReference type="RefSeq" id="WP_158355383.1">
    <property type="nucleotide sequence ID" value="NZ_JAHQCX010000026.1"/>
</dbReference>
<keyword evidence="2" id="KW-1185">Reference proteome</keyword>
<evidence type="ECO:0000313" key="1">
    <source>
        <dbReference type="EMBL" id="MBU9728945.1"/>
    </source>
</evidence>
<dbReference type="Proteomes" id="UP001314681">
    <property type="component" value="Unassembled WGS sequence"/>
</dbReference>
<accession>A0ABS6KEI5</accession>
<protein>
    <submittedName>
        <fullName evidence="1">Uncharacterized protein</fullName>
    </submittedName>
</protein>
<comment type="caution">
    <text evidence="1">The sequence shown here is derived from an EMBL/GenBank/DDBJ whole genome shotgun (WGS) entry which is preliminary data.</text>
</comment>
<reference evidence="1 2" key="1">
    <citation type="submission" date="2021-06" db="EMBL/GenBank/DDBJ databases">
        <title>Description of novel taxa of the family Lachnospiraceae.</title>
        <authorList>
            <person name="Chaplin A.V."/>
            <person name="Sokolova S.R."/>
            <person name="Pikina A.P."/>
            <person name="Korzhanova M."/>
            <person name="Belova V."/>
            <person name="Korostin D."/>
            <person name="Efimov B.A."/>
        </authorList>
    </citation>
    <scope>NUCLEOTIDE SEQUENCE [LARGE SCALE GENOMIC DNA]</scope>
    <source>
        <strain evidence="1 2">ASD4241</strain>
    </source>
</reference>
<sequence>MSENTENMVAVGLDPSGVRGDLKEIQNYLNRNPVKLSYTLDKSSLKKTVDQLSAQISKNLKIEKISVDTNKIKASLNTSLNKSNVFKDTANNIIGSISSKLNTGITDSIINLIKSSGRNKTHYPLYMPLGSLAVMCTSYIS</sequence>
<evidence type="ECO:0000313" key="2">
    <source>
        <dbReference type="Proteomes" id="UP001314681"/>
    </source>
</evidence>
<name>A0ABS6KEI5_9FIRM</name>